<reference evidence="1" key="1">
    <citation type="submission" date="2023-05" db="EMBL/GenBank/DDBJ databases">
        <authorList>
            <person name="Stuckert A."/>
        </authorList>
    </citation>
    <scope>NUCLEOTIDE SEQUENCE</scope>
</reference>
<comment type="caution">
    <text evidence="1">The sequence shown here is derived from an EMBL/GenBank/DDBJ whole genome shotgun (WGS) entry which is preliminary data.</text>
</comment>
<name>A0ABN9GEV2_9NEOB</name>
<evidence type="ECO:0000313" key="1">
    <source>
        <dbReference type="EMBL" id="CAI9607459.1"/>
    </source>
</evidence>
<dbReference type="CDD" id="cd00064">
    <property type="entry name" value="FU"/>
    <property type="match status" value="2"/>
</dbReference>
<keyword evidence="2" id="KW-1185">Reference proteome</keyword>
<dbReference type="InterPro" id="IPR009030">
    <property type="entry name" value="Growth_fac_rcpt_cys_sf"/>
</dbReference>
<evidence type="ECO:0000313" key="2">
    <source>
        <dbReference type="Proteomes" id="UP001162483"/>
    </source>
</evidence>
<dbReference type="PANTHER" id="PTHR45739:SF1">
    <property type="entry name" value="EXTRACELLULAR MATRIX ORGANIZING PROTEIN FRAS1"/>
    <property type="match status" value="1"/>
</dbReference>
<dbReference type="EMBL" id="CATNWA010018463">
    <property type="protein sequence ID" value="CAI9607459.1"/>
    <property type="molecule type" value="Genomic_DNA"/>
</dbReference>
<accession>A0ABN9GEV2</accession>
<protein>
    <recommendedName>
        <fullName evidence="3">Growth factor receptor domain-containing protein</fullName>
    </recommendedName>
</protein>
<dbReference type="InterPro" id="IPR051561">
    <property type="entry name" value="FRAS1_ECM"/>
</dbReference>
<dbReference type="Proteomes" id="UP001162483">
    <property type="component" value="Unassembled WGS sequence"/>
</dbReference>
<gene>
    <name evidence="1" type="ORF">SPARVUS_LOCUS13953680</name>
</gene>
<dbReference type="Gene3D" id="2.10.220.10">
    <property type="entry name" value="Hormone Receptor, Insulin-like Growth Factor Receptor 1, Chain A, domain 2"/>
    <property type="match status" value="2"/>
</dbReference>
<dbReference type="SUPFAM" id="SSF57184">
    <property type="entry name" value="Growth factor receptor domain"/>
    <property type="match status" value="1"/>
</dbReference>
<sequence length="187" mass="20551">CFLLDCHPQCQYCVANLHDTGSVCLKCQFSRYYFLGDRCIPECPAGFYVEGRNCKGCHLSCKACSGPDLNSCTSCEDGLVLSHSGMCTQICAQGYYQDGNVCKACNSQCLSCNAAEGCSTCKDPNKVLLFGECQYESCTQQYYLDYSTGSCKECDWSCNACKGPLNTDCLQCMEHYILHNGACVEHC</sequence>
<dbReference type="SMART" id="SM00261">
    <property type="entry name" value="FU"/>
    <property type="match status" value="4"/>
</dbReference>
<proteinExistence type="predicted"/>
<organism evidence="1 2">
    <name type="scientific">Staurois parvus</name>
    <dbReference type="NCBI Taxonomy" id="386267"/>
    <lineage>
        <taxon>Eukaryota</taxon>
        <taxon>Metazoa</taxon>
        <taxon>Chordata</taxon>
        <taxon>Craniata</taxon>
        <taxon>Vertebrata</taxon>
        <taxon>Euteleostomi</taxon>
        <taxon>Amphibia</taxon>
        <taxon>Batrachia</taxon>
        <taxon>Anura</taxon>
        <taxon>Neobatrachia</taxon>
        <taxon>Ranoidea</taxon>
        <taxon>Ranidae</taxon>
        <taxon>Staurois</taxon>
    </lineage>
</organism>
<evidence type="ECO:0008006" key="3">
    <source>
        <dbReference type="Google" id="ProtNLM"/>
    </source>
</evidence>
<feature type="non-terminal residue" evidence="1">
    <location>
        <position position="1"/>
    </location>
</feature>
<dbReference type="InterPro" id="IPR006212">
    <property type="entry name" value="Furin_repeat"/>
</dbReference>
<feature type="non-terminal residue" evidence="1">
    <location>
        <position position="187"/>
    </location>
</feature>
<dbReference type="PANTHER" id="PTHR45739">
    <property type="entry name" value="MATRIX PROTEIN, PUTATIVE-RELATED"/>
    <property type="match status" value="1"/>
</dbReference>